<dbReference type="PANTHER" id="PTHR23013:SF13">
    <property type="entry name" value="7TM GPCR SERPENTINE RECEPTOR CLASS X (SRX) DOMAIN-CONTAINING PROTEIN-RELATED"/>
    <property type="match status" value="1"/>
</dbReference>
<gene>
    <name evidence="3" type="ORF">CAMP_LOCUS5677</name>
</gene>
<dbReference type="InterPro" id="IPR019430">
    <property type="entry name" value="7TM_GPCR_serpentine_rcpt_Srx"/>
</dbReference>
<accession>A0A9P1IE59</accession>
<dbReference type="Gene3D" id="1.20.1070.10">
    <property type="entry name" value="Rhodopsin 7-helix transmembrane proteins"/>
    <property type="match status" value="1"/>
</dbReference>
<evidence type="ECO:0000313" key="3">
    <source>
        <dbReference type="EMBL" id="CAI5443040.1"/>
    </source>
</evidence>
<feature type="transmembrane region" description="Helical" evidence="1">
    <location>
        <begin position="182"/>
        <end position="201"/>
    </location>
</feature>
<organism evidence="3 4">
    <name type="scientific">Caenorhabditis angaria</name>
    <dbReference type="NCBI Taxonomy" id="860376"/>
    <lineage>
        <taxon>Eukaryota</taxon>
        <taxon>Metazoa</taxon>
        <taxon>Ecdysozoa</taxon>
        <taxon>Nematoda</taxon>
        <taxon>Chromadorea</taxon>
        <taxon>Rhabditida</taxon>
        <taxon>Rhabditina</taxon>
        <taxon>Rhabditomorpha</taxon>
        <taxon>Rhabditoidea</taxon>
        <taxon>Rhabditidae</taxon>
        <taxon>Peloderinae</taxon>
        <taxon>Caenorhabditis</taxon>
    </lineage>
</organism>
<evidence type="ECO:0000259" key="2">
    <source>
        <dbReference type="Pfam" id="PF10328"/>
    </source>
</evidence>
<evidence type="ECO:0000256" key="1">
    <source>
        <dbReference type="SAM" id="Phobius"/>
    </source>
</evidence>
<keyword evidence="1" id="KW-0812">Transmembrane</keyword>
<keyword evidence="1" id="KW-1133">Transmembrane helix</keyword>
<dbReference type="Pfam" id="PF10328">
    <property type="entry name" value="7TM_GPCR_Srx"/>
    <property type="match status" value="1"/>
</dbReference>
<protein>
    <recommendedName>
        <fullName evidence="2">7TM GPCR serpentine receptor class x (Srx) domain-containing protein</fullName>
    </recommendedName>
</protein>
<feature type="transmembrane region" description="Helical" evidence="1">
    <location>
        <begin position="252"/>
        <end position="276"/>
    </location>
</feature>
<dbReference type="AlphaFoldDB" id="A0A9P1IE59"/>
<dbReference type="PANTHER" id="PTHR23013">
    <property type="entry name" value="SERPENTINE RECEPTOR"/>
    <property type="match status" value="1"/>
</dbReference>
<feature type="transmembrane region" description="Helical" evidence="1">
    <location>
        <begin position="85"/>
        <end position="106"/>
    </location>
</feature>
<feature type="transmembrane region" description="Helical" evidence="1">
    <location>
        <begin position="118"/>
        <end position="137"/>
    </location>
</feature>
<dbReference type="EMBL" id="CANHGI010000002">
    <property type="protein sequence ID" value="CAI5443040.1"/>
    <property type="molecule type" value="Genomic_DNA"/>
</dbReference>
<proteinExistence type="predicted"/>
<feature type="transmembrane region" description="Helical" evidence="1">
    <location>
        <begin position="221"/>
        <end position="240"/>
    </location>
</feature>
<dbReference type="SUPFAM" id="SSF81321">
    <property type="entry name" value="Family A G protein-coupled receptor-like"/>
    <property type="match status" value="1"/>
</dbReference>
<dbReference type="OrthoDB" id="5873047at2759"/>
<evidence type="ECO:0000313" key="4">
    <source>
        <dbReference type="Proteomes" id="UP001152747"/>
    </source>
</evidence>
<sequence length="302" mass="35082">MYDYKDPLSFSAAIFLILNGIFGIYTNGSIFLAFVDKKTEKTSFKLICFLRALGNIYVIVIIFWITFLPVVIFGENVLNYKLENIFISTGINLYLVNNYLSLIVALNRFIALYFPLYFSKLCGFKMTFFIYMVYVAFRVSKIINEVFITIKHNCTISFNSTLMSWENNGDKICKDLIGDSQIMVFGLTLLGVMLLNTFTIIKIYRFHKSKITKTIQLKKNIKLFMQTCIQDSLLLIDAIFTFELSQLSDSRLWSFISFTLVWMLIHSFDGFIMMMFDDRSRVKKRNSLQNATISVRVLNTVT</sequence>
<keyword evidence="1" id="KW-0472">Membrane</keyword>
<feature type="transmembrane region" description="Helical" evidence="1">
    <location>
        <begin position="47"/>
        <end position="73"/>
    </location>
</feature>
<dbReference type="Proteomes" id="UP001152747">
    <property type="component" value="Unassembled WGS sequence"/>
</dbReference>
<comment type="caution">
    <text evidence="3">The sequence shown here is derived from an EMBL/GenBank/DDBJ whole genome shotgun (WGS) entry which is preliminary data.</text>
</comment>
<feature type="transmembrane region" description="Helical" evidence="1">
    <location>
        <begin position="12"/>
        <end position="35"/>
    </location>
</feature>
<feature type="domain" description="7TM GPCR serpentine receptor class x (Srx)" evidence="2">
    <location>
        <begin position="17"/>
        <end position="276"/>
    </location>
</feature>
<name>A0A9P1IE59_9PELO</name>
<keyword evidence="4" id="KW-1185">Reference proteome</keyword>
<reference evidence="3" key="1">
    <citation type="submission" date="2022-11" db="EMBL/GenBank/DDBJ databases">
        <authorList>
            <person name="Kikuchi T."/>
        </authorList>
    </citation>
    <scope>NUCLEOTIDE SEQUENCE</scope>
    <source>
        <strain evidence="3">PS1010</strain>
    </source>
</reference>